<dbReference type="InterPro" id="IPR031338">
    <property type="entry name" value="KDPG/KHG_AS_2"/>
</dbReference>
<dbReference type="Proteomes" id="UP000533476">
    <property type="component" value="Unassembled WGS sequence"/>
</dbReference>
<reference evidence="6 7" key="1">
    <citation type="submission" date="2020-04" db="EMBL/GenBank/DDBJ databases">
        <authorList>
            <person name="Zhang R."/>
            <person name="Schippers A."/>
        </authorList>
    </citation>
    <scope>NUCLEOTIDE SEQUENCE [LARGE SCALE GENOMIC DNA]</scope>
    <source>
        <strain evidence="6 7">DSM 109850</strain>
    </source>
</reference>
<evidence type="ECO:0000256" key="2">
    <source>
        <dbReference type="ARBA" id="ARBA00006906"/>
    </source>
</evidence>
<accession>A0A7Y0L279</accession>
<dbReference type="CDD" id="cd00452">
    <property type="entry name" value="KDPG_aldolase"/>
    <property type="match status" value="1"/>
</dbReference>
<evidence type="ECO:0000256" key="5">
    <source>
        <dbReference type="ARBA" id="ARBA00023277"/>
    </source>
</evidence>
<keyword evidence="4" id="KW-0456">Lyase</keyword>
<dbReference type="Gene3D" id="3.20.20.70">
    <property type="entry name" value="Aldolase class I"/>
    <property type="match status" value="1"/>
</dbReference>
<comment type="pathway">
    <text evidence="1">Carbohydrate acid metabolism.</text>
</comment>
<proteinExistence type="inferred from homology"/>
<dbReference type="AlphaFoldDB" id="A0A7Y0L279"/>
<dbReference type="PANTHER" id="PTHR30246:SF1">
    <property type="entry name" value="2-DEHYDRO-3-DEOXY-6-PHOSPHOGALACTONATE ALDOLASE-RELATED"/>
    <property type="match status" value="1"/>
</dbReference>
<keyword evidence="7" id="KW-1185">Reference proteome</keyword>
<protein>
    <submittedName>
        <fullName evidence="6">Bifunctional 4-hydroxy-2-oxoglutarate aldolase/2-dehydro-3-deoxy-phosphogluconate aldolase</fullName>
    </submittedName>
</protein>
<organism evidence="6 7">
    <name type="scientific">Sulfobacillus harzensis</name>
    <dbReference type="NCBI Taxonomy" id="2729629"/>
    <lineage>
        <taxon>Bacteria</taxon>
        <taxon>Bacillati</taxon>
        <taxon>Bacillota</taxon>
        <taxon>Clostridia</taxon>
        <taxon>Eubacteriales</taxon>
        <taxon>Clostridiales Family XVII. Incertae Sedis</taxon>
        <taxon>Sulfobacillus</taxon>
    </lineage>
</organism>
<dbReference type="Pfam" id="PF01081">
    <property type="entry name" value="Aldolase"/>
    <property type="match status" value="1"/>
</dbReference>
<dbReference type="InterPro" id="IPR000887">
    <property type="entry name" value="Aldlse_KDPG_KHG"/>
</dbReference>
<evidence type="ECO:0000313" key="6">
    <source>
        <dbReference type="EMBL" id="NMP21371.1"/>
    </source>
</evidence>
<evidence type="ECO:0000256" key="1">
    <source>
        <dbReference type="ARBA" id="ARBA00004761"/>
    </source>
</evidence>
<sequence length="200" mass="20878">MTENVLAGVLGKSRVLPVIRAAKPEMALGRARTIVNAGISVVEIAWTTPEAAQVVRDMCERPGLVVGAGTILNEETAQEALDAGAEFLVAPNLSKQVARLAKRRGVPYLPGVFTADEVSRALDEGLTILKLFPAATGGVAHMRALNEPFPGITWVPTGGISWETAGEWIRAGAVAVGMGSALLKVDDLTSVIKTLQGSVA</sequence>
<keyword evidence="5" id="KW-0119">Carbohydrate metabolism</keyword>
<evidence type="ECO:0000256" key="3">
    <source>
        <dbReference type="ARBA" id="ARBA00011233"/>
    </source>
</evidence>
<gene>
    <name evidence="6" type="ORF">HIJ39_03240</name>
</gene>
<dbReference type="GO" id="GO:0016829">
    <property type="term" value="F:lyase activity"/>
    <property type="evidence" value="ECO:0007669"/>
    <property type="project" value="UniProtKB-KW"/>
</dbReference>
<dbReference type="SUPFAM" id="SSF51569">
    <property type="entry name" value="Aldolase"/>
    <property type="match status" value="1"/>
</dbReference>
<evidence type="ECO:0000313" key="7">
    <source>
        <dbReference type="Proteomes" id="UP000533476"/>
    </source>
</evidence>
<dbReference type="InterPro" id="IPR013785">
    <property type="entry name" value="Aldolase_TIM"/>
</dbReference>
<dbReference type="RefSeq" id="WP_169096661.1">
    <property type="nucleotide sequence ID" value="NZ_JABBVZ010000007.1"/>
</dbReference>
<name>A0A7Y0L279_9FIRM</name>
<comment type="subunit">
    <text evidence="3">Homotrimer.</text>
</comment>
<comment type="caution">
    <text evidence="6">The sequence shown here is derived from an EMBL/GenBank/DDBJ whole genome shotgun (WGS) entry which is preliminary data.</text>
</comment>
<dbReference type="NCBIfam" id="TIGR01182">
    <property type="entry name" value="eda"/>
    <property type="match status" value="1"/>
</dbReference>
<dbReference type="PANTHER" id="PTHR30246">
    <property type="entry name" value="2-KETO-3-DEOXY-6-PHOSPHOGLUCONATE ALDOLASE"/>
    <property type="match status" value="1"/>
</dbReference>
<evidence type="ECO:0000256" key="4">
    <source>
        <dbReference type="ARBA" id="ARBA00023239"/>
    </source>
</evidence>
<comment type="similarity">
    <text evidence="2">Belongs to the KHG/KDPG aldolase family.</text>
</comment>
<dbReference type="PROSITE" id="PS00160">
    <property type="entry name" value="ALDOLASE_KDPG_KHG_2"/>
    <property type="match status" value="1"/>
</dbReference>
<dbReference type="EMBL" id="JABBVZ010000007">
    <property type="protein sequence ID" value="NMP21371.1"/>
    <property type="molecule type" value="Genomic_DNA"/>
</dbReference>